<accession>A0A7S9Q9S3</accession>
<dbReference type="AlphaFoldDB" id="A0A7S9Q9S3"/>
<evidence type="ECO:0000313" key="2">
    <source>
        <dbReference type="EMBL" id="QPH51098.1"/>
    </source>
</evidence>
<reference evidence="2 3" key="1">
    <citation type="submission" date="2020-11" db="EMBL/GenBank/DDBJ databases">
        <title>Pseudomonas fulva producing VIM-24.</title>
        <authorList>
            <person name="Liu S."/>
        </authorList>
    </citation>
    <scope>NUCLEOTIDE SEQUENCE [LARGE SCALE GENOMIC DNA]</scope>
    <source>
        <strain evidence="2 3">ZDHY414</strain>
    </source>
</reference>
<protein>
    <recommendedName>
        <fullName evidence="4">Transmembrane protein</fullName>
    </recommendedName>
</protein>
<dbReference type="Proteomes" id="UP000594430">
    <property type="component" value="Chromosome"/>
</dbReference>
<sequence length="192" mass="21104">MTQHAELHLRSPLLFRFVALGIGLGMVAVCSLALYAIWVDVLPVFGRLYRGAPVVETSFGAFFLIGVISLTPIVIAAAMTGFFTGRKFDPPRGSWLARFQLRSFQVTLMAICIAAPVMIAVSTATLLIKDYRPCTKLRISGSRGHMFWVNDDRVCFTPDAYINDHWPCKTVGDRTVCVQVDGHAPLGSQAAR</sequence>
<evidence type="ECO:0008006" key="4">
    <source>
        <dbReference type="Google" id="ProtNLM"/>
    </source>
</evidence>
<proteinExistence type="predicted"/>
<feature type="transmembrane region" description="Helical" evidence="1">
    <location>
        <begin position="58"/>
        <end position="85"/>
    </location>
</feature>
<dbReference type="RefSeq" id="WP_028687776.1">
    <property type="nucleotide sequence ID" value="NZ_BQHM01000008.1"/>
</dbReference>
<keyword evidence="1" id="KW-0812">Transmembrane</keyword>
<name>A0A7S9Q9S3_9PSED</name>
<gene>
    <name evidence="2" type="ORF">IZU98_10610</name>
</gene>
<evidence type="ECO:0000313" key="3">
    <source>
        <dbReference type="Proteomes" id="UP000594430"/>
    </source>
</evidence>
<feature type="transmembrane region" description="Helical" evidence="1">
    <location>
        <begin position="106"/>
        <end position="128"/>
    </location>
</feature>
<keyword evidence="1" id="KW-1133">Transmembrane helix</keyword>
<evidence type="ECO:0000256" key="1">
    <source>
        <dbReference type="SAM" id="Phobius"/>
    </source>
</evidence>
<keyword evidence="1" id="KW-0472">Membrane</keyword>
<dbReference type="EMBL" id="CP064946">
    <property type="protein sequence ID" value="QPH51098.1"/>
    <property type="molecule type" value="Genomic_DNA"/>
</dbReference>
<organism evidence="2 3">
    <name type="scientific">Pseudomonas fulva</name>
    <dbReference type="NCBI Taxonomy" id="47880"/>
    <lineage>
        <taxon>Bacteria</taxon>
        <taxon>Pseudomonadati</taxon>
        <taxon>Pseudomonadota</taxon>
        <taxon>Gammaproteobacteria</taxon>
        <taxon>Pseudomonadales</taxon>
        <taxon>Pseudomonadaceae</taxon>
        <taxon>Pseudomonas</taxon>
    </lineage>
</organism>
<feature type="transmembrane region" description="Helical" evidence="1">
    <location>
        <begin position="13"/>
        <end position="38"/>
    </location>
</feature>